<dbReference type="AlphaFoldDB" id="F6FHW6"/>
<gene>
    <name evidence="2" type="ordered locus">MHF_0542</name>
</gene>
<name>F6FHW6_MYCHI</name>
<dbReference type="KEGG" id="mhf:MHF_0542"/>
<keyword evidence="1" id="KW-1133">Transmembrane helix</keyword>
<dbReference type="HOGENOM" id="CLU_1276457_0_0_14"/>
<dbReference type="BioCyc" id="MHAE859194:G1GR7-531-MONOMER"/>
<reference evidence="2 3" key="1">
    <citation type="journal article" date="2011" name="J. Bacteriol.">
        <title>Complete genome sequences of two hemotropic Mycoplasmas, Mycoplasma haemofelis strain Ohio2 and Mycoplasma suis strain Illinois.</title>
        <authorList>
            <person name="Messick J.B."/>
            <person name="Santos A.P."/>
            <person name="Guimaraes A.M."/>
        </authorList>
    </citation>
    <scope>NUCLEOTIDE SEQUENCE [LARGE SCALE GENOMIC DNA]</scope>
    <source>
        <strain evidence="2 3">Ohio2</strain>
    </source>
</reference>
<evidence type="ECO:0000256" key="1">
    <source>
        <dbReference type="SAM" id="Phobius"/>
    </source>
</evidence>
<dbReference type="STRING" id="859194.MHF_0542"/>
<protein>
    <submittedName>
        <fullName evidence="2">Uncharacterized protein</fullName>
    </submittedName>
</protein>
<accession>F6FHW6</accession>
<dbReference type="Proteomes" id="UP000007952">
    <property type="component" value="Chromosome"/>
</dbReference>
<dbReference type="EMBL" id="CP002808">
    <property type="protein sequence ID" value="AEG72814.1"/>
    <property type="molecule type" value="Genomic_DNA"/>
</dbReference>
<proteinExistence type="predicted"/>
<feature type="transmembrane region" description="Helical" evidence="1">
    <location>
        <begin position="12"/>
        <end position="31"/>
    </location>
</feature>
<evidence type="ECO:0000313" key="3">
    <source>
        <dbReference type="Proteomes" id="UP000007952"/>
    </source>
</evidence>
<evidence type="ECO:0000313" key="2">
    <source>
        <dbReference type="EMBL" id="AEG72814.1"/>
    </source>
</evidence>
<reference key="2">
    <citation type="submission" date="2011-05" db="EMBL/GenBank/DDBJ databases">
        <title>The Genome of Mycoplasma haemofelis Strain Ohio2, a pathogenic hemoplasma of the cat.</title>
        <authorList>
            <person name="Santos A.P."/>
            <person name="Guimaraes A.M.S."/>
            <person name="SanMiguel P.J."/>
            <person name="Martin S.W."/>
            <person name="Messick J.B."/>
        </authorList>
    </citation>
    <scope>NUCLEOTIDE SEQUENCE</scope>
    <source>
        <strain>Ohio2</strain>
    </source>
</reference>
<keyword evidence="1" id="KW-0812">Transmembrane</keyword>
<sequence length="201" mass="23596">MNLNLGGRTSKLIWSSGIVGSLVFVISAVYLNSPTIEHSLESKEFQLISKQDKKFKIYERIFKRHKHLLISINLDDLMGEKTSISEGSVALGFWCDNNLKRKHFFVDLDGFKRFCALSMGDVLWLEKNKEKPIIKLLEFSKKLENFQNKLFPKFNLAWNNEVDKSYEIWKNQCEWELSKPYSIENKGKRESIRDYCLSEED</sequence>
<organism evidence="2 3">
    <name type="scientific">Mycoplasma haemofelis (strain Ohio2)</name>
    <dbReference type="NCBI Taxonomy" id="859194"/>
    <lineage>
        <taxon>Bacteria</taxon>
        <taxon>Bacillati</taxon>
        <taxon>Mycoplasmatota</taxon>
        <taxon>Mollicutes</taxon>
        <taxon>Mycoplasmataceae</taxon>
        <taxon>Mycoplasma</taxon>
    </lineage>
</organism>
<keyword evidence="1" id="KW-0472">Membrane</keyword>